<evidence type="ECO:0000313" key="1">
    <source>
        <dbReference type="EMBL" id="ETW39080.1"/>
    </source>
</evidence>
<name>A0A024WF13_PLAFA</name>
<dbReference type="PANTHER" id="PTHR36593">
    <property type="entry name" value="EXPORTED SERINE/THREONINE PROTEIN KINASE"/>
    <property type="match status" value="1"/>
</dbReference>
<accession>A0A024WF13</accession>
<evidence type="ECO:0000313" key="2">
    <source>
        <dbReference type="Proteomes" id="UP000030708"/>
    </source>
</evidence>
<proteinExistence type="predicted"/>
<sequence>MNNIKGINNMNNNNNNINMNRSYKMNMKKVSKKDNGQNVVSEKRFSEEKYNFLKNLIRNNKNMVKLKYLNKFLGKRSGPSIKNNMNDMMVKMNNNMKDIMHIKDATNINKINNKLVNLNTNNCISYNSCNKMNYIHKCKKKRVLCLDTKHGKNEIKQNEKLIYTNYEIKMFLLNTIKAIGIVFKKWKFKNFGLYFWYHIKCIENERDLNFYIKIFNFLFEIITGKNIYYQINDIHNIVALFKEFKIYDCKHVLKKSIKVLNKYAKKNSKEFSLFENNQHVVLDINKHMLFNDDEKKLTTCNIKQNEQEQIKTKVLYDHDNINVDTKQNYQKIITNKNNHPKDNFYSYLYDSLQGKNHIFQQPGVQNMHIYNMFAQFNELNFNDMFNFSIT</sequence>
<reference evidence="1 2" key="1">
    <citation type="submission" date="2013-02" db="EMBL/GenBank/DDBJ databases">
        <title>The Genome Annotation of Plasmodium falciparum Tanzania (2000708).</title>
        <authorList>
            <consortium name="The Broad Institute Genome Sequencing Platform"/>
            <consortium name="The Broad Institute Genome Sequencing Center for Infectious Disease"/>
            <person name="Neafsey D."/>
            <person name="Hoffman S."/>
            <person name="Volkman S."/>
            <person name="Rosenthal P."/>
            <person name="Walker B."/>
            <person name="Young S.K."/>
            <person name="Zeng Q."/>
            <person name="Gargeya S."/>
            <person name="Fitzgerald M."/>
            <person name="Haas B."/>
            <person name="Abouelleil A."/>
            <person name="Allen A.W."/>
            <person name="Alvarado L."/>
            <person name="Arachchi H.M."/>
            <person name="Berlin A.M."/>
            <person name="Chapman S.B."/>
            <person name="Gainer-Dewar J."/>
            <person name="Goldberg J."/>
            <person name="Griggs A."/>
            <person name="Gujja S."/>
            <person name="Hansen M."/>
            <person name="Howarth C."/>
            <person name="Imamovic A."/>
            <person name="Ireland A."/>
            <person name="Larimer J."/>
            <person name="McCowan C."/>
            <person name="Murphy C."/>
            <person name="Pearson M."/>
            <person name="Poon T.W."/>
            <person name="Priest M."/>
            <person name="Roberts A."/>
            <person name="Saif S."/>
            <person name="Shea T."/>
            <person name="Sisk P."/>
            <person name="Sykes S."/>
            <person name="Wortman J."/>
            <person name="Nusbaum C."/>
            <person name="Birren B."/>
        </authorList>
    </citation>
    <scope>NUCLEOTIDE SEQUENCE [LARGE SCALE GENOMIC DNA]</scope>
    <source>
        <strain evidence="2">Tanzania (2000708)</strain>
    </source>
</reference>
<reference evidence="1 2" key="2">
    <citation type="submission" date="2013-02" db="EMBL/GenBank/DDBJ databases">
        <title>The Genome Sequence of Plasmodium falciparum Tanzania (2000708).</title>
        <authorList>
            <consortium name="The Broad Institute Genome Sequencing Platform"/>
            <consortium name="The Broad Institute Genome Sequencing Center for Infectious Disease"/>
            <person name="Neafsey D."/>
            <person name="Cheeseman I."/>
            <person name="Volkman S."/>
            <person name="Adams J."/>
            <person name="Walker B."/>
            <person name="Young S.K."/>
            <person name="Zeng Q."/>
            <person name="Gargeya S."/>
            <person name="Fitzgerald M."/>
            <person name="Haas B."/>
            <person name="Abouelleil A."/>
            <person name="Alvarado L."/>
            <person name="Arachchi H.M."/>
            <person name="Berlin A.M."/>
            <person name="Chapman S.B."/>
            <person name="Dewar J."/>
            <person name="Goldberg J."/>
            <person name="Griggs A."/>
            <person name="Gujja S."/>
            <person name="Hansen M."/>
            <person name="Howarth C."/>
            <person name="Imamovic A."/>
            <person name="Larimer J."/>
            <person name="McCowan C."/>
            <person name="Murphy C."/>
            <person name="Neiman D."/>
            <person name="Pearson M."/>
            <person name="Priest M."/>
            <person name="Roberts A."/>
            <person name="Saif S."/>
            <person name="Shea T."/>
            <person name="Sisk P."/>
            <person name="Sykes S."/>
            <person name="Wortman J."/>
            <person name="Nusbaum C."/>
            <person name="Birren B."/>
        </authorList>
    </citation>
    <scope>NUCLEOTIDE SEQUENCE [LARGE SCALE GENOMIC DNA]</scope>
    <source>
        <strain evidence="2">Tanzania (2000708)</strain>
    </source>
</reference>
<dbReference type="PANTHER" id="PTHR36593:SF1">
    <property type="entry name" value="EXPORTED SERINE_THREONINE PROTEIN KINASE"/>
    <property type="match status" value="1"/>
</dbReference>
<dbReference type="eggNOG" id="ENOG502QQ65">
    <property type="taxonomic scope" value="Eukaryota"/>
</dbReference>
<organism evidence="1 2">
    <name type="scientific">Plasmodium falciparum Tanzania</name>
    <name type="common">2000708</name>
    <dbReference type="NCBI Taxonomy" id="1036725"/>
    <lineage>
        <taxon>Eukaryota</taxon>
        <taxon>Sar</taxon>
        <taxon>Alveolata</taxon>
        <taxon>Apicomplexa</taxon>
        <taxon>Aconoidasida</taxon>
        <taxon>Haemosporida</taxon>
        <taxon>Plasmodiidae</taxon>
        <taxon>Plasmodium</taxon>
        <taxon>Plasmodium (Laverania)</taxon>
    </lineage>
</organism>
<dbReference type="OrthoDB" id="372660at2759"/>
<dbReference type="EMBL" id="KI926272">
    <property type="protein sequence ID" value="ETW39080.1"/>
    <property type="molecule type" value="Genomic_DNA"/>
</dbReference>
<protein>
    <submittedName>
        <fullName evidence="1">Uncharacterized protein</fullName>
    </submittedName>
</protein>
<dbReference type="AlphaFoldDB" id="A0A024WF13"/>
<gene>
    <name evidence="1" type="ORF">PFTANZ_00238</name>
</gene>
<dbReference type="Proteomes" id="UP000030708">
    <property type="component" value="Unassembled WGS sequence"/>
</dbReference>